<gene>
    <name evidence="11" type="ORF">CAGGBEG34_300018</name>
</gene>
<evidence type="ECO:0000256" key="8">
    <source>
        <dbReference type="ARBA" id="ARBA00029996"/>
    </source>
</evidence>
<name>G2JAL6_9BURK</name>
<dbReference type="GO" id="GO:0030170">
    <property type="term" value="F:pyridoxal phosphate binding"/>
    <property type="evidence" value="ECO:0007669"/>
    <property type="project" value="InterPro"/>
</dbReference>
<proteinExistence type="predicted"/>
<dbReference type="PROSITE" id="PS00105">
    <property type="entry name" value="AA_TRANSFER_CLASS_1"/>
    <property type="match status" value="1"/>
</dbReference>
<dbReference type="RefSeq" id="WP_006682948.1">
    <property type="nucleotide sequence ID" value="NZ_CAFB01000048.1"/>
</dbReference>
<keyword evidence="5" id="KW-0169">Cobalamin biosynthesis</keyword>
<reference evidence="11 12" key="1">
    <citation type="submission" date="2011-08" db="EMBL/GenBank/DDBJ databases">
        <title>The genome of the obligate endobacterium of an arbuscular mycorrhizal fungus reveals an interphylum network of nutritional interactions.</title>
        <authorList>
            <person name="Ghignone S."/>
            <person name="Salvioli A."/>
            <person name="Anca I."/>
            <person name="Lumini E."/>
            <person name="Ortu G."/>
            <person name="Petiti L."/>
            <person name="Cruveiller S."/>
            <person name="Bianciotto V."/>
            <person name="Piffanelli P."/>
            <person name="Lanfranco L."/>
            <person name="Bonfante P."/>
        </authorList>
    </citation>
    <scope>NUCLEOTIDE SEQUENCE [LARGE SCALE GENOMIC DNA]</scope>
    <source>
        <strain evidence="11 12">BEG34</strain>
    </source>
</reference>
<dbReference type="Gene3D" id="3.40.640.10">
    <property type="entry name" value="Type I PLP-dependent aspartate aminotransferase-like (Major domain)"/>
    <property type="match status" value="1"/>
</dbReference>
<dbReference type="PANTHER" id="PTHR42885">
    <property type="entry name" value="HISTIDINOL-PHOSPHATE AMINOTRANSFERASE-RELATED"/>
    <property type="match status" value="1"/>
</dbReference>
<sequence length="351" mass="38088">MRIDPAFRTAACISHGGNLGEAVRRYRIQRGQWIDLSTGINPYGFPIPTIDPAMWLRLPDDDDGLEALAARHYRANHALAVAGTQAAIRLLPALLPKGPVGIGLLTYGEYARAFTQAGFPVEYFVTQSLTAYGYRAPFTLSAHAPLPGHLKHLIVVNPNNPTADLFDTDALLDWRRQLLVRGGTLIVDEAFIDATPQYSIAPASAAGHLIVLRSVGKFFGLAGARVGFVLSDRACIDAMRRLRGPWPLSGPARALARAALLDSAWQRCARDQLEAASARLSALLSANGLAAHRTPLFAWAFNARAAEVHDRLARNAVWVRCFEIVPSLRFGLPADETAWTKLASALSKSVI</sequence>
<dbReference type="AlphaFoldDB" id="G2JAL6"/>
<evidence type="ECO:0000313" key="12">
    <source>
        <dbReference type="Proteomes" id="UP000054051"/>
    </source>
</evidence>
<dbReference type="GO" id="GO:0048472">
    <property type="term" value="F:threonine-phosphate decarboxylase activity"/>
    <property type="evidence" value="ECO:0007669"/>
    <property type="project" value="UniProtKB-EC"/>
</dbReference>
<evidence type="ECO:0000256" key="3">
    <source>
        <dbReference type="ARBA" id="ARBA00004953"/>
    </source>
</evidence>
<dbReference type="Proteomes" id="UP000054051">
    <property type="component" value="Unassembled WGS sequence"/>
</dbReference>
<feature type="domain" description="Aminotransferase class I/classII large" evidence="10">
    <location>
        <begin position="67"/>
        <end position="332"/>
    </location>
</feature>
<evidence type="ECO:0000259" key="10">
    <source>
        <dbReference type="Pfam" id="PF00155"/>
    </source>
</evidence>
<evidence type="ECO:0000256" key="9">
    <source>
        <dbReference type="ARBA" id="ARBA00048531"/>
    </source>
</evidence>
<dbReference type="OrthoDB" id="9799304at2"/>
<dbReference type="EC" id="4.1.1.81" evidence="4"/>
<dbReference type="InterPro" id="IPR015421">
    <property type="entry name" value="PyrdxlP-dep_Trfase_major"/>
</dbReference>
<evidence type="ECO:0000256" key="7">
    <source>
        <dbReference type="ARBA" id="ARBA00023239"/>
    </source>
</evidence>
<dbReference type="Gene3D" id="3.90.1150.10">
    <property type="entry name" value="Aspartate Aminotransferase, domain 1"/>
    <property type="match status" value="1"/>
</dbReference>
<dbReference type="EMBL" id="CAFB01000048">
    <property type="protein sequence ID" value="CCD29818.1"/>
    <property type="molecule type" value="Genomic_DNA"/>
</dbReference>
<keyword evidence="12" id="KW-1185">Reference proteome</keyword>
<comment type="catalytic activity">
    <reaction evidence="9">
        <text>O-phospho-L-threonine + H(+) = (R)-1-aminopropan-2-yl phosphate + CO2</text>
        <dbReference type="Rhea" id="RHEA:11492"/>
        <dbReference type="ChEBI" id="CHEBI:15378"/>
        <dbReference type="ChEBI" id="CHEBI:16526"/>
        <dbReference type="ChEBI" id="CHEBI:58563"/>
        <dbReference type="ChEBI" id="CHEBI:58675"/>
        <dbReference type="EC" id="4.1.1.81"/>
    </reaction>
</comment>
<comment type="cofactor">
    <cofactor evidence="1">
        <name>pyridoxal 5'-phosphate</name>
        <dbReference type="ChEBI" id="CHEBI:597326"/>
    </cofactor>
</comment>
<dbReference type="InterPro" id="IPR005860">
    <property type="entry name" value="CobD"/>
</dbReference>
<dbReference type="STRING" id="1070319.CAGGBEG34_300018"/>
<protein>
    <recommendedName>
        <fullName evidence="4">threonine-phosphate decarboxylase</fullName>
        <ecNumber evidence="4">4.1.1.81</ecNumber>
    </recommendedName>
    <alternativeName>
        <fullName evidence="8">L-threonine-O-3-phosphate decarboxylase</fullName>
    </alternativeName>
</protein>
<keyword evidence="7 11" id="KW-0456">Lyase</keyword>
<comment type="caution">
    <text evidence="11">The sequence shown here is derived from an EMBL/GenBank/DDBJ whole genome shotgun (WGS) entry which is preliminary data.</text>
</comment>
<dbReference type="eggNOG" id="COG0079">
    <property type="taxonomic scope" value="Bacteria"/>
</dbReference>
<dbReference type="InterPro" id="IPR004839">
    <property type="entry name" value="Aminotransferase_I/II_large"/>
</dbReference>
<dbReference type="InterPro" id="IPR004838">
    <property type="entry name" value="NHTrfase_class1_PyrdxlP-BS"/>
</dbReference>
<dbReference type="GO" id="GO:0009236">
    <property type="term" value="P:cobalamin biosynthetic process"/>
    <property type="evidence" value="ECO:0007669"/>
    <property type="project" value="UniProtKB-UniPathway"/>
</dbReference>
<dbReference type="NCBIfam" id="TIGR01140">
    <property type="entry name" value="L_thr_O3P_dcar"/>
    <property type="match status" value="1"/>
</dbReference>
<dbReference type="UniPathway" id="UPA00148"/>
<accession>G2JAL6</accession>
<organism evidence="11 12">
    <name type="scientific">Candidatus Glomeribacter gigasporarum BEG34</name>
    <dbReference type="NCBI Taxonomy" id="1070319"/>
    <lineage>
        <taxon>Bacteria</taxon>
        <taxon>Pseudomonadati</taxon>
        <taxon>Pseudomonadota</taxon>
        <taxon>Betaproteobacteria</taxon>
        <taxon>Burkholderiales</taxon>
        <taxon>Burkholderiaceae</taxon>
        <taxon>Candidatus Glomeribacter</taxon>
    </lineage>
</organism>
<evidence type="ECO:0000256" key="5">
    <source>
        <dbReference type="ARBA" id="ARBA00022573"/>
    </source>
</evidence>
<evidence type="ECO:0000256" key="6">
    <source>
        <dbReference type="ARBA" id="ARBA00022898"/>
    </source>
</evidence>
<dbReference type="Pfam" id="PF00155">
    <property type="entry name" value="Aminotran_1_2"/>
    <property type="match status" value="1"/>
</dbReference>
<evidence type="ECO:0000313" key="11">
    <source>
        <dbReference type="EMBL" id="CCD29818.1"/>
    </source>
</evidence>
<evidence type="ECO:0000256" key="2">
    <source>
        <dbReference type="ARBA" id="ARBA00003444"/>
    </source>
</evidence>
<dbReference type="PANTHER" id="PTHR42885:SF1">
    <property type="entry name" value="THREONINE-PHOSPHATE DECARBOXYLASE"/>
    <property type="match status" value="1"/>
</dbReference>
<comment type="pathway">
    <text evidence="3">Cofactor biosynthesis; adenosylcobalamin biosynthesis.</text>
</comment>
<keyword evidence="6" id="KW-0663">Pyridoxal phosphate</keyword>
<dbReference type="CDD" id="cd00609">
    <property type="entry name" value="AAT_like"/>
    <property type="match status" value="1"/>
</dbReference>
<dbReference type="InterPro" id="IPR015422">
    <property type="entry name" value="PyrdxlP-dep_Trfase_small"/>
</dbReference>
<evidence type="ECO:0000256" key="4">
    <source>
        <dbReference type="ARBA" id="ARBA00012285"/>
    </source>
</evidence>
<comment type="function">
    <text evidence="2">Decarboxylates L-threonine-O-3-phosphate to yield (R)-1-amino-2-propanol O-2-phosphate, the precursor for the linkage between the nucleotide loop and the corrin ring in cobalamin.</text>
</comment>
<dbReference type="SUPFAM" id="SSF53383">
    <property type="entry name" value="PLP-dependent transferases"/>
    <property type="match status" value="1"/>
</dbReference>
<evidence type="ECO:0000256" key="1">
    <source>
        <dbReference type="ARBA" id="ARBA00001933"/>
    </source>
</evidence>
<dbReference type="InterPro" id="IPR015424">
    <property type="entry name" value="PyrdxlP-dep_Trfase"/>
</dbReference>